<dbReference type="AlphaFoldDB" id="A0AAN1XXZ1"/>
<keyword evidence="2" id="KW-1185">Reference proteome</keyword>
<proteinExistence type="predicted"/>
<sequence>MLLSFHVFVDTINARLDDAIFRHRYPTVWFTETVDQVEWRRESHAVRLARHSAGSARWTLLARGVQDGPAHIIIMNEQGVADLIDIILHATGVLANDAESPVDAAEHVT</sequence>
<dbReference type="KEGG" id="vab:WPS_19420"/>
<evidence type="ECO:0000313" key="2">
    <source>
        <dbReference type="Proteomes" id="UP001317532"/>
    </source>
</evidence>
<dbReference type="RefSeq" id="WP_317994314.1">
    <property type="nucleotide sequence ID" value="NZ_AP025523.1"/>
</dbReference>
<name>A0AAN1XXZ1_UNVUL</name>
<dbReference type="EMBL" id="AP025523">
    <property type="protein sequence ID" value="BDE06666.1"/>
    <property type="molecule type" value="Genomic_DNA"/>
</dbReference>
<evidence type="ECO:0000313" key="1">
    <source>
        <dbReference type="EMBL" id="BDE06666.1"/>
    </source>
</evidence>
<dbReference type="Proteomes" id="UP001317532">
    <property type="component" value="Chromosome"/>
</dbReference>
<protein>
    <submittedName>
        <fullName evidence="1">Uncharacterized protein</fullName>
    </submittedName>
</protein>
<accession>A0AAN1XXZ1</accession>
<reference evidence="1 2" key="1">
    <citation type="journal article" date="2022" name="ISME Commun">
        <title>Vulcanimicrobium alpinus gen. nov. sp. nov., the first cultivated representative of the candidate phylum 'Eremiobacterota', is a metabolically versatile aerobic anoxygenic phototroph.</title>
        <authorList>
            <person name="Yabe S."/>
            <person name="Muto K."/>
            <person name="Abe K."/>
            <person name="Yokota A."/>
            <person name="Staudigel H."/>
            <person name="Tebo B.M."/>
        </authorList>
    </citation>
    <scope>NUCLEOTIDE SEQUENCE [LARGE SCALE GENOMIC DNA]</scope>
    <source>
        <strain evidence="1 2">WC8-2</strain>
    </source>
</reference>
<gene>
    <name evidence="1" type="ORF">WPS_19420</name>
</gene>
<organism evidence="1 2">
    <name type="scientific">Vulcanimicrobium alpinum</name>
    <dbReference type="NCBI Taxonomy" id="3016050"/>
    <lineage>
        <taxon>Bacteria</taxon>
        <taxon>Bacillati</taxon>
        <taxon>Vulcanimicrobiota</taxon>
        <taxon>Vulcanimicrobiia</taxon>
        <taxon>Vulcanimicrobiales</taxon>
        <taxon>Vulcanimicrobiaceae</taxon>
        <taxon>Vulcanimicrobium</taxon>
    </lineage>
</organism>